<evidence type="ECO:0000259" key="10">
    <source>
        <dbReference type="Pfam" id="PF00465"/>
    </source>
</evidence>
<dbReference type="GO" id="GO:0004022">
    <property type="term" value="F:alcohol dehydrogenase (NAD+) activity"/>
    <property type="evidence" value="ECO:0007669"/>
    <property type="project" value="UniProtKB-UniRule"/>
</dbReference>
<dbReference type="InterPro" id="IPR015590">
    <property type="entry name" value="Aldehyde_DH_dom"/>
</dbReference>
<keyword evidence="3" id="KW-0408">Iron</keyword>
<evidence type="ECO:0000256" key="6">
    <source>
        <dbReference type="ARBA" id="ARBA00035641"/>
    </source>
</evidence>
<dbReference type="Proteomes" id="UP000070089">
    <property type="component" value="Unassembled WGS sequence"/>
</dbReference>
<dbReference type="GO" id="GO:0046872">
    <property type="term" value="F:metal ion binding"/>
    <property type="evidence" value="ECO:0007669"/>
    <property type="project" value="InterPro"/>
</dbReference>
<dbReference type="GO" id="GO:0005739">
    <property type="term" value="C:mitochondrion"/>
    <property type="evidence" value="ECO:0007669"/>
    <property type="project" value="TreeGrafter"/>
</dbReference>
<dbReference type="GO" id="GO:0015976">
    <property type="term" value="P:carbon utilization"/>
    <property type="evidence" value="ECO:0007669"/>
    <property type="project" value="InterPro"/>
</dbReference>
<feature type="domain" description="Fe-containing alcohol dehydrogenase-like C-terminal" evidence="11">
    <location>
        <begin position="672"/>
        <end position="888"/>
    </location>
</feature>
<keyword evidence="2 8" id="KW-0560">Oxidoreductase</keyword>
<dbReference type="Pfam" id="PF25137">
    <property type="entry name" value="ADH_Fe_C"/>
    <property type="match status" value="1"/>
</dbReference>
<evidence type="ECO:0000313" key="13">
    <source>
        <dbReference type="Proteomes" id="UP000070089"/>
    </source>
</evidence>
<evidence type="ECO:0000256" key="5">
    <source>
        <dbReference type="ARBA" id="ARBA00023268"/>
    </source>
</evidence>
<dbReference type="GO" id="GO:0006113">
    <property type="term" value="P:fermentation"/>
    <property type="evidence" value="ECO:0007669"/>
    <property type="project" value="UniProtKB-ARBA"/>
</dbReference>
<evidence type="ECO:0000313" key="12">
    <source>
        <dbReference type="EMBL" id="KWX15163.1"/>
    </source>
</evidence>
<keyword evidence="5" id="KW-0511">Multifunctional enzyme</keyword>
<dbReference type="CDD" id="cd08178">
    <property type="entry name" value="AAD_C"/>
    <property type="match status" value="1"/>
</dbReference>
<name>A0A132NYN4_GIAIN</name>
<evidence type="ECO:0000256" key="7">
    <source>
        <dbReference type="ARBA" id="ARBA00035645"/>
    </source>
</evidence>
<reference evidence="12 13" key="1">
    <citation type="journal article" date="2015" name="Mol. Biochem. Parasitol.">
        <title>Identification of polymorphic genes for use in assemblage B genotyping assays through comparative genomics of multiple assemblage B Giardia duodenalis isolates.</title>
        <authorList>
            <person name="Wielinga C."/>
            <person name="Thompson R.C."/>
            <person name="Monis P."/>
            <person name="Ryan U."/>
        </authorList>
    </citation>
    <scope>NUCLEOTIDE SEQUENCE [LARGE SCALE GENOMIC DNA]</scope>
    <source>
        <strain evidence="12 13">BAH15c1</strain>
    </source>
</reference>
<feature type="domain" description="Alcohol dehydrogenase iron-type/glycerol dehydrogenase GldA" evidence="10">
    <location>
        <begin position="475"/>
        <end position="658"/>
    </location>
</feature>
<protein>
    <recommendedName>
        <fullName evidence="8">Aldehyde-alcohol dehydrogenase</fullName>
    </recommendedName>
</protein>
<evidence type="ECO:0000259" key="9">
    <source>
        <dbReference type="Pfam" id="PF00171"/>
    </source>
</evidence>
<feature type="domain" description="Aldehyde dehydrogenase" evidence="9">
    <location>
        <begin position="15"/>
        <end position="420"/>
    </location>
</feature>
<dbReference type="SUPFAM" id="SSF53720">
    <property type="entry name" value="ALDH-like"/>
    <property type="match status" value="1"/>
</dbReference>
<dbReference type="VEuPathDB" id="GiardiaDB:QR46_0787"/>
<dbReference type="Gene3D" id="1.20.1090.10">
    <property type="entry name" value="Dehydroquinate synthase-like - alpha domain"/>
    <property type="match status" value="1"/>
</dbReference>
<dbReference type="PANTHER" id="PTHR11496">
    <property type="entry name" value="ALCOHOL DEHYDROGENASE"/>
    <property type="match status" value="1"/>
</dbReference>
<dbReference type="InterPro" id="IPR056798">
    <property type="entry name" value="ADH_Fe_C"/>
</dbReference>
<dbReference type="InterPro" id="IPR039697">
    <property type="entry name" value="Alcohol_dehydrogenase_Fe"/>
</dbReference>
<comment type="similarity">
    <text evidence="6 8">In the N-terminal section; belongs to the aldehyde dehydrogenase family.</text>
</comment>
<dbReference type="InterPro" id="IPR012079">
    <property type="entry name" value="Bifunc_Ald-ADH"/>
</dbReference>
<dbReference type="Gene3D" id="3.40.605.10">
    <property type="entry name" value="Aldehyde Dehydrogenase, Chain A, domain 1"/>
    <property type="match status" value="1"/>
</dbReference>
<dbReference type="EMBL" id="JXTI01000013">
    <property type="protein sequence ID" value="KWX15163.1"/>
    <property type="molecule type" value="Genomic_DNA"/>
</dbReference>
<dbReference type="PIRSF" id="PIRSF000111">
    <property type="entry name" value="ALDH_ADH"/>
    <property type="match status" value="1"/>
</dbReference>
<dbReference type="FunFam" id="3.40.50.1970:FF:000003">
    <property type="entry name" value="Alcohol dehydrogenase, iron-containing"/>
    <property type="match status" value="1"/>
</dbReference>
<keyword evidence="4" id="KW-0520">NAD</keyword>
<dbReference type="OrthoDB" id="339764at2759"/>
<evidence type="ECO:0000256" key="8">
    <source>
        <dbReference type="PIRNR" id="PIRNR000111"/>
    </source>
</evidence>
<dbReference type="InterPro" id="IPR001670">
    <property type="entry name" value="ADH_Fe/GldA"/>
</dbReference>
<evidence type="ECO:0000256" key="1">
    <source>
        <dbReference type="ARBA" id="ARBA00001954"/>
    </source>
</evidence>
<comment type="caution">
    <text evidence="12">The sequence shown here is derived from an EMBL/GenBank/DDBJ whole genome shotgun (WGS) entry which is preliminary data.</text>
</comment>
<dbReference type="CDD" id="cd07122">
    <property type="entry name" value="ALDH_F20_ACDH"/>
    <property type="match status" value="1"/>
</dbReference>
<dbReference type="SUPFAM" id="SSF56796">
    <property type="entry name" value="Dehydroquinate synthase-like"/>
    <property type="match status" value="1"/>
</dbReference>
<dbReference type="AlphaFoldDB" id="A0A132NYN4"/>
<dbReference type="PANTHER" id="PTHR11496:SF83">
    <property type="entry name" value="HYDROXYACID-OXOACID TRANSHYDROGENASE, MITOCHONDRIAL"/>
    <property type="match status" value="1"/>
</dbReference>
<dbReference type="GO" id="GO:0008774">
    <property type="term" value="F:acetaldehyde dehydrogenase (acetylating) activity"/>
    <property type="evidence" value="ECO:0007669"/>
    <property type="project" value="UniProtKB-UniRule"/>
</dbReference>
<evidence type="ECO:0000259" key="11">
    <source>
        <dbReference type="Pfam" id="PF25137"/>
    </source>
</evidence>
<dbReference type="InterPro" id="IPR016161">
    <property type="entry name" value="Ald_DH/histidinol_DH"/>
</dbReference>
<dbReference type="NCBIfam" id="NF010378">
    <property type="entry name" value="PRK13805.1"/>
    <property type="match status" value="1"/>
</dbReference>
<evidence type="ECO:0000256" key="4">
    <source>
        <dbReference type="ARBA" id="ARBA00023027"/>
    </source>
</evidence>
<dbReference type="Gene3D" id="3.40.309.10">
    <property type="entry name" value="Aldehyde Dehydrogenase, Chain A, domain 2"/>
    <property type="match status" value="1"/>
</dbReference>
<proteinExistence type="inferred from homology"/>
<evidence type="ECO:0000256" key="3">
    <source>
        <dbReference type="ARBA" id="ARBA00023004"/>
    </source>
</evidence>
<comment type="cofactor">
    <cofactor evidence="1">
        <name>Fe(2+)</name>
        <dbReference type="ChEBI" id="CHEBI:29033"/>
    </cofactor>
</comment>
<comment type="similarity">
    <text evidence="7 8">In the C-terminal section; belongs to the iron-containing alcohol dehydrogenase family.</text>
</comment>
<dbReference type="Pfam" id="PF00171">
    <property type="entry name" value="Aldedh"/>
    <property type="match status" value="1"/>
</dbReference>
<dbReference type="GO" id="GO:0006066">
    <property type="term" value="P:alcohol metabolic process"/>
    <property type="evidence" value="ECO:0007669"/>
    <property type="project" value="InterPro"/>
</dbReference>
<accession>A0A132NYN4</accession>
<dbReference type="InterPro" id="IPR016163">
    <property type="entry name" value="Ald_DH_C"/>
</dbReference>
<dbReference type="InterPro" id="IPR034789">
    <property type="entry name" value="AAD_C"/>
</dbReference>
<gene>
    <name evidence="12" type="ORF">QR46_0787</name>
</gene>
<dbReference type="InterPro" id="IPR016162">
    <property type="entry name" value="Ald_DH_N"/>
</dbReference>
<dbReference type="Gene3D" id="3.40.50.1970">
    <property type="match status" value="1"/>
</dbReference>
<dbReference type="Pfam" id="PF00465">
    <property type="entry name" value="Fe-ADH"/>
    <property type="match status" value="1"/>
</dbReference>
<evidence type="ECO:0000256" key="2">
    <source>
        <dbReference type="ARBA" id="ARBA00023002"/>
    </source>
</evidence>
<organism evidence="12 13">
    <name type="scientific">Giardia duodenalis assemblage B</name>
    <dbReference type="NCBI Taxonomy" id="1394984"/>
    <lineage>
        <taxon>Eukaryota</taxon>
        <taxon>Metamonada</taxon>
        <taxon>Diplomonadida</taxon>
        <taxon>Hexamitidae</taxon>
        <taxon>Giardiinae</taxon>
        <taxon>Giardia</taxon>
    </lineage>
</organism>
<dbReference type="FunFam" id="1.20.1090.10:FF:000001">
    <property type="entry name" value="Aldehyde-alcohol dehydrogenase"/>
    <property type="match status" value="1"/>
</dbReference>
<sequence>MSLSSFDYGQELVETPEELDALFEKVEVAFQAFRQLDQAQVDKIFYAAAFAASNQRIPLAKMAYEETGMGLVEDKVIKNMFGSEYVYNKYKNMKTAGVIEEDKAGNTITVAEPLGILAGIVPTTNPTSTAIFKCLIALKTRNCIIFSPHHRATKSTIHAARIVRDAAVKAGAPPNCIAWITKPSVSLAKALMGHKKTSCVLATGGPGMVTSAYSSGNPSIGVGPGNVPALIDETCDYRTAVNQVINGKSFDNGVVCASEQAIVCVTKEVYDKCIEELKFRGAYVMTESEKQLVNKLIMPINEATGKHQLNPDIVGRPARVIAETAGVTVPADCKCRCIVGTFTEVSHSEAMSCEKLSPVLGICWADTFEKAVDICGQMIDMAGAGHTAAIHTAPDRRDRIDYFTHHINAGRIVVNSPSTFGGIGDLYNFALDPTMTIGCGSYGKNSVSENVGPKHLLNYKKVAIVRRNPLWFKVPQVMHVGEGALAKAAEDLISRGLSRAYIITGKAMHDLGFTDKIIGPLTAGNFAIKVFTDVLPDPDLGTCYRSLAEVRDFQPDTIIALGGGSAMDLAKMVRLLYEHPNVDFAALAQRFMDIRKRIYEYPECLDLRTTKTFSVAIPTTSGTGSEVTPFSVITDEKEHVKYPLADYQLMTHMAVIDPELVLTVPASLASWTGVDALTHAIESYVSTLATEYTMPLSLQAIKMVFENLESSVVNRCPTARGNMHQAATIAGIAFANAFLGICHSCAHKLGQKYHIPHGLANAIMLPHVIRYNAVNDPVKIATFPQYLYPVALERYAEIADYCGFTNRNDGKSVEEKMEILIKKIYDLYGKVGINAKISACQEAPVEADFFAEENLEYLAYHSFDDQCTGANPRYPLIDDFKELFRAAW</sequence>